<feature type="domain" description="Transglutaminase-like" evidence="1">
    <location>
        <begin position="166"/>
        <end position="222"/>
    </location>
</feature>
<dbReference type="InterPro" id="IPR038765">
    <property type="entry name" value="Papain-like_cys_pep_sf"/>
</dbReference>
<dbReference type="Pfam" id="PF01841">
    <property type="entry name" value="Transglut_core"/>
    <property type="match status" value="1"/>
</dbReference>
<keyword evidence="3" id="KW-1185">Reference proteome</keyword>
<dbReference type="Gene3D" id="3.10.620.30">
    <property type="match status" value="1"/>
</dbReference>
<dbReference type="SMART" id="SM00460">
    <property type="entry name" value="TGc"/>
    <property type="match status" value="1"/>
</dbReference>
<accession>A0ABM9CKA9</accession>
<dbReference type="Proteomes" id="UP000838686">
    <property type="component" value="Unassembled WGS sequence"/>
</dbReference>
<comment type="caution">
    <text evidence="2">The sequence shown here is derived from an EMBL/GenBank/DDBJ whole genome shotgun (WGS) entry which is preliminary data.</text>
</comment>
<evidence type="ECO:0000313" key="3">
    <source>
        <dbReference type="Proteomes" id="UP000838686"/>
    </source>
</evidence>
<proteinExistence type="predicted"/>
<protein>
    <recommendedName>
        <fullName evidence="1">Transglutaminase-like domain-containing protein</fullName>
    </recommendedName>
</protein>
<name>A0ABM9CKA9_9BACL</name>
<evidence type="ECO:0000259" key="1">
    <source>
        <dbReference type="SMART" id="SM00460"/>
    </source>
</evidence>
<dbReference type="SUPFAM" id="SSF54001">
    <property type="entry name" value="Cysteine proteinases"/>
    <property type="match status" value="1"/>
</dbReference>
<gene>
    <name evidence="2" type="ORF">PAECIP111893_04152</name>
</gene>
<dbReference type="PANTHER" id="PTHR46333:SF2">
    <property type="entry name" value="CYTOKINESIS PROTEIN 3"/>
    <property type="match status" value="1"/>
</dbReference>
<dbReference type="InterPro" id="IPR002931">
    <property type="entry name" value="Transglutaminase-like"/>
</dbReference>
<evidence type="ECO:0000313" key="2">
    <source>
        <dbReference type="EMBL" id="CAH1216726.1"/>
    </source>
</evidence>
<organism evidence="2 3">
    <name type="scientific">Paenibacillus plantiphilus</name>
    <dbReference type="NCBI Taxonomy" id="2905650"/>
    <lineage>
        <taxon>Bacteria</taxon>
        <taxon>Bacillati</taxon>
        <taxon>Bacillota</taxon>
        <taxon>Bacilli</taxon>
        <taxon>Bacillales</taxon>
        <taxon>Paenibacillaceae</taxon>
        <taxon>Paenibacillus</taxon>
    </lineage>
</organism>
<reference evidence="2" key="1">
    <citation type="submission" date="2022-01" db="EMBL/GenBank/DDBJ databases">
        <authorList>
            <person name="Criscuolo A."/>
        </authorList>
    </citation>
    <scope>NUCLEOTIDE SEQUENCE</scope>
    <source>
        <strain evidence="2">CIP111893</strain>
    </source>
</reference>
<dbReference type="RefSeq" id="WP_236344500.1">
    <property type="nucleotide sequence ID" value="NZ_CAKMMF010000027.1"/>
</dbReference>
<dbReference type="InterPro" id="IPR052557">
    <property type="entry name" value="CAP/Cytokinesis_protein"/>
</dbReference>
<sequence>MSRLLARVGLILAILVSGLGADFRYSPAKPNAHATLEALKLDLIEQLLAQKPVIQAVYTGGDDELKSSLDDLLRDVLAADDYMAYIVDSYLYTIRTWGPNARIKLSVRYRESLQQTKQVDARIIETLRTIIKPTMSERSKVKAIHDWIVGNVAYDSSLQRYTAYEALTTGLAVCQGYSLLAHRMLKAAGINTLIIEGKVDTGNHVWNMVKLGSKWKHLDITWDDPLPDRPGTVSYDYFLKSDKEMKEDHAWVKPYPVAD</sequence>
<dbReference type="PANTHER" id="PTHR46333">
    <property type="entry name" value="CYTOKINESIS PROTEIN 3"/>
    <property type="match status" value="1"/>
</dbReference>
<dbReference type="EMBL" id="CAKMMF010000027">
    <property type="protein sequence ID" value="CAH1216726.1"/>
    <property type="molecule type" value="Genomic_DNA"/>
</dbReference>